<evidence type="ECO:0008006" key="3">
    <source>
        <dbReference type="Google" id="ProtNLM"/>
    </source>
</evidence>
<dbReference type="InterPro" id="IPR022254">
    <property type="entry name" value="DUF3775"/>
</dbReference>
<keyword evidence="2" id="KW-1185">Reference proteome</keyword>
<dbReference type="OrthoDB" id="5641374at2"/>
<accession>A3V2U8</accession>
<dbReference type="Pfam" id="PF12616">
    <property type="entry name" value="DUF3775"/>
    <property type="match status" value="1"/>
</dbReference>
<evidence type="ECO:0000313" key="2">
    <source>
        <dbReference type="Proteomes" id="UP000004507"/>
    </source>
</evidence>
<organism evidence="1 2">
    <name type="scientific">Yoonia vestfoldensis SKA53</name>
    <dbReference type="NCBI Taxonomy" id="314232"/>
    <lineage>
        <taxon>Bacteria</taxon>
        <taxon>Pseudomonadati</taxon>
        <taxon>Pseudomonadota</taxon>
        <taxon>Alphaproteobacteria</taxon>
        <taxon>Rhodobacterales</taxon>
        <taxon>Paracoccaceae</taxon>
        <taxon>Yoonia</taxon>
    </lineage>
</organism>
<reference evidence="1 2" key="1">
    <citation type="submission" date="2006-01" db="EMBL/GenBank/DDBJ databases">
        <authorList>
            <person name="Hagstrom A."/>
            <person name="Ferriera S."/>
            <person name="Johnson J."/>
            <person name="Kravitz S."/>
            <person name="Halpern A."/>
            <person name="Remington K."/>
            <person name="Beeson K."/>
            <person name="Tran B."/>
            <person name="Rogers Y.-H."/>
            <person name="Friedman R."/>
            <person name="Venter J.C."/>
        </authorList>
    </citation>
    <scope>NUCLEOTIDE SEQUENCE [LARGE SCALE GENOMIC DNA]</scope>
    <source>
        <strain evidence="1 2">SKA53</strain>
    </source>
</reference>
<sequence length="129" mass="13995">MRQIKAACGIIAQGRTTGGPQMLPISADKVAEVIILARELDRAENEFDGFVDRLNEDEQAGLVALFWIGRGTFDPEDLAEAVRTAMAEATTPTARYLKRSPHLADHLESGLEALGIDSSAVEGELYRPV</sequence>
<evidence type="ECO:0000313" key="1">
    <source>
        <dbReference type="EMBL" id="EAQ07679.1"/>
    </source>
</evidence>
<gene>
    <name evidence="1" type="ORF">SKA53_12618</name>
</gene>
<dbReference type="EMBL" id="AAMS01000002">
    <property type="protein sequence ID" value="EAQ07679.1"/>
    <property type="molecule type" value="Genomic_DNA"/>
</dbReference>
<dbReference type="STRING" id="314232.SKA53_12618"/>
<comment type="caution">
    <text evidence="1">The sequence shown here is derived from an EMBL/GenBank/DDBJ whole genome shotgun (WGS) entry which is preliminary data.</text>
</comment>
<proteinExistence type="predicted"/>
<dbReference type="AlphaFoldDB" id="A3V2U8"/>
<dbReference type="eggNOG" id="ENOG5032ZE4">
    <property type="taxonomic scope" value="Bacteria"/>
</dbReference>
<protein>
    <recommendedName>
        <fullName evidence="3">DUF3775 domain-containing protein</fullName>
    </recommendedName>
</protein>
<dbReference type="Proteomes" id="UP000004507">
    <property type="component" value="Unassembled WGS sequence"/>
</dbReference>
<name>A3V2U8_9RHOB</name>
<dbReference type="HOGENOM" id="CLU_122278_0_0_5"/>